<dbReference type="STRING" id="1093900.A0A507B005"/>
<keyword evidence="3" id="KW-1185">Reference proteome</keyword>
<dbReference type="GeneID" id="41974784"/>
<evidence type="ECO:0000256" key="1">
    <source>
        <dbReference type="SAM" id="Phobius"/>
    </source>
</evidence>
<feature type="transmembrane region" description="Helical" evidence="1">
    <location>
        <begin position="12"/>
        <end position="36"/>
    </location>
</feature>
<feature type="transmembrane region" description="Helical" evidence="1">
    <location>
        <begin position="48"/>
        <end position="66"/>
    </location>
</feature>
<dbReference type="InParanoid" id="A0A507B005"/>
<keyword evidence="1" id="KW-0812">Transmembrane</keyword>
<dbReference type="EMBL" id="SKBQ01000044">
    <property type="protein sequence ID" value="TPX12034.1"/>
    <property type="molecule type" value="Genomic_DNA"/>
</dbReference>
<dbReference type="Proteomes" id="UP000319257">
    <property type="component" value="Unassembled WGS sequence"/>
</dbReference>
<organism evidence="2 3">
    <name type="scientific">Thyridium curvatum</name>
    <dbReference type="NCBI Taxonomy" id="1093900"/>
    <lineage>
        <taxon>Eukaryota</taxon>
        <taxon>Fungi</taxon>
        <taxon>Dikarya</taxon>
        <taxon>Ascomycota</taxon>
        <taxon>Pezizomycotina</taxon>
        <taxon>Sordariomycetes</taxon>
        <taxon>Sordariomycetidae</taxon>
        <taxon>Thyridiales</taxon>
        <taxon>Thyridiaceae</taxon>
        <taxon>Thyridium</taxon>
    </lineage>
</organism>
<sequence length="194" mass="21677">MAIVTPWQIYPRWVWIVRFLIFALAAAIIALAAYAIHVSKGRYNTLPSLLIFASAKTIIIYGILFATETRARHLIWRLFAYGMYAISIVFWLATWAWSAAHAAVWRMEDCDDGGCINLKDDKDANTEGVVMSICAGFGAAVWVLAITNLVCFIKARKKFTKADEDEVELGVDAAPKYSEGDYGYHAHAQANQYS</sequence>
<keyword evidence="1" id="KW-0472">Membrane</keyword>
<evidence type="ECO:0000313" key="2">
    <source>
        <dbReference type="EMBL" id="TPX12034.1"/>
    </source>
</evidence>
<feature type="transmembrane region" description="Helical" evidence="1">
    <location>
        <begin position="129"/>
        <end position="153"/>
    </location>
</feature>
<dbReference type="AlphaFoldDB" id="A0A507B005"/>
<keyword evidence="1" id="KW-1133">Transmembrane helix</keyword>
<feature type="transmembrane region" description="Helical" evidence="1">
    <location>
        <begin position="78"/>
        <end position="97"/>
    </location>
</feature>
<proteinExistence type="predicted"/>
<accession>A0A507B005</accession>
<dbReference type="RefSeq" id="XP_030993745.1">
    <property type="nucleotide sequence ID" value="XM_031142070.1"/>
</dbReference>
<comment type="caution">
    <text evidence="2">The sequence shown here is derived from an EMBL/GenBank/DDBJ whole genome shotgun (WGS) entry which is preliminary data.</text>
</comment>
<name>A0A507B005_9PEZI</name>
<evidence type="ECO:0000313" key="3">
    <source>
        <dbReference type="Proteomes" id="UP000319257"/>
    </source>
</evidence>
<reference evidence="2 3" key="1">
    <citation type="submission" date="2019-06" db="EMBL/GenBank/DDBJ databases">
        <title>Draft genome sequence of the filamentous fungus Phialemoniopsis curvata isolated from diesel fuel.</title>
        <authorList>
            <person name="Varaljay V.A."/>
            <person name="Lyon W.J."/>
            <person name="Crouch A.L."/>
            <person name="Drake C.E."/>
            <person name="Hollomon J.M."/>
            <person name="Nadeau L.J."/>
            <person name="Nunn H.S."/>
            <person name="Stevenson B.S."/>
            <person name="Bojanowski C.L."/>
            <person name="Crookes-Goodson W.J."/>
        </authorList>
    </citation>
    <scope>NUCLEOTIDE SEQUENCE [LARGE SCALE GENOMIC DNA]</scope>
    <source>
        <strain evidence="2 3">D216</strain>
    </source>
</reference>
<protein>
    <recommendedName>
        <fullName evidence="4">MARVEL domain-containing protein</fullName>
    </recommendedName>
</protein>
<gene>
    <name evidence="2" type="ORF">E0L32_007337</name>
</gene>
<evidence type="ECO:0008006" key="4">
    <source>
        <dbReference type="Google" id="ProtNLM"/>
    </source>
</evidence>